<dbReference type="GeneID" id="83203318"/>
<sequence length="171" mass="18556">MGELPGLTYPVIVGHAIPVRSCFLICRTSSGTPSINSETENWDGVVWPRGPRRLDARIDGDSGNHHFGCSGLISTTPPQTRKSKATGANSPTGSHQGASPIGLRPNGRPRRNWPVRVPRSSRLRHFVASIAKPESGDRQDGSLWVCPLFPTAPTFIQSTPTKPHGPLWPLR</sequence>
<comment type="caution">
    <text evidence="2">The sequence shown here is derived from an EMBL/GenBank/DDBJ whole genome shotgun (WGS) entry which is preliminary data.</text>
</comment>
<proteinExistence type="predicted"/>
<reference evidence="2" key="2">
    <citation type="journal article" date="2023" name="IMA Fungus">
        <title>Comparative genomic study of the Penicillium genus elucidates a diverse pangenome and 15 lateral gene transfer events.</title>
        <authorList>
            <person name="Petersen C."/>
            <person name="Sorensen T."/>
            <person name="Nielsen M.R."/>
            <person name="Sondergaard T.E."/>
            <person name="Sorensen J.L."/>
            <person name="Fitzpatrick D.A."/>
            <person name="Frisvad J.C."/>
            <person name="Nielsen K.L."/>
        </authorList>
    </citation>
    <scope>NUCLEOTIDE SEQUENCE</scope>
    <source>
        <strain evidence="2">IBT 19713</strain>
    </source>
</reference>
<dbReference type="AlphaFoldDB" id="A0A9W9NSW5"/>
<keyword evidence="3" id="KW-1185">Reference proteome</keyword>
<accession>A0A9W9NSW5</accession>
<name>A0A9W9NSW5_9EURO</name>
<evidence type="ECO:0000313" key="2">
    <source>
        <dbReference type="EMBL" id="KAJ5225494.1"/>
    </source>
</evidence>
<dbReference type="RefSeq" id="XP_058328905.1">
    <property type="nucleotide sequence ID" value="XM_058476015.1"/>
</dbReference>
<dbReference type="EMBL" id="JAPQKS010000005">
    <property type="protein sequence ID" value="KAJ5225494.1"/>
    <property type="molecule type" value="Genomic_DNA"/>
</dbReference>
<feature type="compositionally biased region" description="Basic residues" evidence="1">
    <location>
        <begin position="107"/>
        <end position="117"/>
    </location>
</feature>
<gene>
    <name evidence="2" type="ORF">N7468_006719</name>
</gene>
<organism evidence="2 3">
    <name type="scientific">Penicillium chermesinum</name>
    <dbReference type="NCBI Taxonomy" id="63820"/>
    <lineage>
        <taxon>Eukaryota</taxon>
        <taxon>Fungi</taxon>
        <taxon>Dikarya</taxon>
        <taxon>Ascomycota</taxon>
        <taxon>Pezizomycotina</taxon>
        <taxon>Eurotiomycetes</taxon>
        <taxon>Eurotiomycetidae</taxon>
        <taxon>Eurotiales</taxon>
        <taxon>Aspergillaceae</taxon>
        <taxon>Penicillium</taxon>
    </lineage>
</organism>
<evidence type="ECO:0000313" key="3">
    <source>
        <dbReference type="Proteomes" id="UP001150941"/>
    </source>
</evidence>
<dbReference type="Proteomes" id="UP001150941">
    <property type="component" value="Unassembled WGS sequence"/>
</dbReference>
<feature type="region of interest" description="Disordered" evidence="1">
    <location>
        <begin position="68"/>
        <end position="117"/>
    </location>
</feature>
<reference evidence="2" key="1">
    <citation type="submission" date="2022-11" db="EMBL/GenBank/DDBJ databases">
        <authorList>
            <person name="Petersen C."/>
        </authorList>
    </citation>
    <scope>NUCLEOTIDE SEQUENCE</scope>
    <source>
        <strain evidence="2">IBT 19713</strain>
    </source>
</reference>
<evidence type="ECO:0000256" key="1">
    <source>
        <dbReference type="SAM" id="MobiDB-lite"/>
    </source>
</evidence>
<feature type="compositionally biased region" description="Polar residues" evidence="1">
    <location>
        <begin position="72"/>
        <end position="97"/>
    </location>
</feature>
<protein>
    <submittedName>
        <fullName evidence="2">Uncharacterized protein</fullName>
    </submittedName>
</protein>